<dbReference type="AlphaFoldDB" id="A0A8R1DRT9"/>
<reference evidence="3" key="1">
    <citation type="submission" date="2010-08" db="EMBL/GenBank/DDBJ databases">
        <authorList>
            <consortium name="Caenorhabditis japonica Sequencing Consortium"/>
            <person name="Wilson R.K."/>
        </authorList>
    </citation>
    <scope>NUCLEOTIDE SEQUENCE [LARGE SCALE GENOMIC DNA]</scope>
    <source>
        <strain evidence="3">DF5081</strain>
    </source>
</reference>
<dbReference type="Proteomes" id="UP000005237">
    <property type="component" value="Unassembled WGS sequence"/>
</dbReference>
<keyword evidence="1" id="KW-0472">Membrane</keyword>
<evidence type="ECO:0000256" key="1">
    <source>
        <dbReference type="SAM" id="Phobius"/>
    </source>
</evidence>
<name>A0A8R1DRT9_CAEJA</name>
<organism evidence="2 3">
    <name type="scientific">Caenorhabditis japonica</name>
    <dbReference type="NCBI Taxonomy" id="281687"/>
    <lineage>
        <taxon>Eukaryota</taxon>
        <taxon>Metazoa</taxon>
        <taxon>Ecdysozoa</taxon>
        <taxon>Nematoda</taxon>
        <taxon>Chromadorea</taxon>
        <taxon>Rhabditida</taxon>
        <taxon>Rhabditina</taxon>
        <taxon>Rhabditomorpha</taxon>
        <taxon>Rhabditoidea</taxon>
        <taxon>Rhabditidae</taxon>
        <taxon>Peloderinae</taxon>
        <taxon>Caenorhabditis</taxon>
    </lineage>
</organism>
<sequence length="110" mass="12991">MSHERTIQFFVENELAISREVCKATEQKMRYLYNLVSSLDTDSLPWSLVERIGIEFEEHVAIFDIVFNENDLYELKRITACMHIYCCFLATTCVFFVVLHFLGVRRCLNI</sequence>
<keyword evidence="1" id="KW-0812">Transmembrane</keyword>
<feature type="transmembrane region" description="Helical" evidence="1">
    <location>
        <begin position="82"/>
        <end position="104"/>
    </location>
</feature>
<evidence type="ECO:0000313" key="3">
    <source>
        <dbReference type="Proteomes" id="UP000005237"/>
    </source>
</evidence>
<dbReference type="EnsemblMetazoa" id="CJA10458.1">
    <property type="protein sequence ID" value="CJA10458.1"/>
    <property type="gene ID" value="WBGene00129662"/>
</dbReference>
<proteinExistence type="predicted"/>
<evidence type="ECO:0000313" key="2">
    <source>
        <dbReference type="EnsemblMetazoa" id="CJA10458.1"/>
    </source>
</evidence>
<protein>
    <submittedName>
        <fullName evidence="2">Uncharacterized protein</fullName>
    </submittedName>
</protein>
<keyword evidence="3" id="KW-1185">Reference proteome</keyword>
<accession>A0A8R1DRT9</accession>
<keyword evidence="1" id="KW-1133">Transmembrane helix</keyword>
<reference evidence="2" key="2">
    <citation type="submission" date="2022-06" db="UniProtKB">
        <authorList>
            <consortium name="EnsemblMetazoa"/>
        </authorList>
    </citation>
    <scope>IDENTIFICATION</scope>
    <source>
        <strain evidence="2">DF5081</strain>
    </source>
</reference>
<dbReference type="OMA" id="HEPSIRN"/>